<dbReference type="GO" id="GO:0016887">
    <property type="term" value="F:ATP hydrolysis activity"/>
    <property type="evidence" value="ECO:0007669"/>
    <property type="project" value="InterPro"/>
</dbReference>
<evidence type="ECO:0000259" key="7">
    <source>
        <dbReference type="SMART" id="SM01340"/>
    </source>
</evidence>
<feature type="compositionally biased region" description="Polar residues" evidence="6">
    <location>
        <begin position="387"/>
        <end position="397"/>
    </location>
</feature>
<dbReference type="GO" id="GO:0005524">
    <property type="term" value="F:ATP binding"/>
    <property type="evidence" value="ECO:0007669"/>
    <property type="project" value="InterPro"/>
</dbReference>
<evidence type="ECO:0000256" key="6">
    <source>
        <dbReference type="SAM" id="MobiDB-lite"/>
    </source>
</evidence>
<dbReference type="AlphaFoldDB" id="A0A177WKL8"/>
<dbReference type="FunFam" id="3.30.565.10:FF:000109">
    <property type="entry name" value="Related to MLH1-DNA mismatch repair protein"/>
    <property type="match status" value="1"/>
</dbReference>
<keyword evidence="3" id="KW-0227">DNA damage</keyword>
<feature type="compositionally biased region" description="Basic and acidic residues" evidence="6">
    <location>
        <begin position="398"/>
        <end position="408"/>
    </location>
</feature>
<evidence type="ECO:0000256" key="4">
    <source>
        <dbReference type="ARBA" id="ARBA00023204"/>
    </source>
</evidence>
<dbReference type="InterPro" id="IPR038973">
    <property type="entry name" value="MutL/Mlh/Pms-like"/>
</dbReference>
<dbReference type="Pfam" id="PF13589">
    <property type="entry name" value="HATPase_c_3"/>
    <property type="match status" value="1"/>
</dbReference>
<dbReference type="GO" id="GO:0006298">
    <property type="term" value="P:mismatch repair"/>
    <property type="evidence" value="ECO:0007669"/>
    <property type="project" value="InterPro"/>
</dbReference>
<dbReference type="CDD" id="cd16926">
    <property type="entry name" value="HATPase_MutL-MLH-PMS-like"/>
    <property type="match status" value="1"/>
</dbReference>
<dbReference type="GO" id="GO:0030983">
    <property type="term" value="F:mismatched DNA binding"/>
    <property type="evidence" value="ECO:0007669"/>
    <property type="project" value="InterPro"/>
</dbReference>
<reference evidence="8 9" key="1">
    <citation type="submission" date="2006-10" db="EMBL/GenBank/DDBJ databases">
        <title>The Genome Sequence of Batrachochytrium dendrobatidis JEL423.</title>
        <authorList>
            <consortium name="The Broad Institute Genome Sequencing Platform"/>
            <person name="Birren B."/>
            <person name="Lander E."/>
            <person name="Galagan J."/>
            <person name="Cuomo C."/>
            <person name="Devon K."/>
            <person name="Jaffe D."/>
            <person name="Butler J."/>
            <person name="Alvarez P."/>
            <person name="Gnerre S."/>
            <person name="Grabherr M."/>
            <person name="Kleber M."/>
            <person name="Mauceli E."/>
            <person name="Brockman W."/>
            <person name="Young S."/>
            <person name="LaButti K."/>
            <person name="Sykes S."/>
            <person name="DeCaprio D."/>
            <person name="Crawford M."/>
            <person name="Koehrsen M."/>
            <person name="Engels R."/>
            <person name="Montgomery P."/>
            <person name="Pearson M."/>
            <person name="Howarth C."/>
            <person name="Larson L."/>
            <person name="White J."/>
            <person name="O'Leary S."/>
            <person name="Kodira C."/>
            <person name="Zeng Q."/>
            <person name="Yandava C."/>
            <person name="Alvarado L."/>
            <person name="Longcore J."/>
            <person name="James T."/>
        </authorList>
    </citation>
    <scope>NUCLEOTIDE SEQUENCE [LARGE SCALE GENOMIC DNA]</scope>
    <source>
        <strain evidence="8 9">JEL423</strain>
    </source>
</reference>
<dbReference type="InterPro" id="IPR013507">
    <property type="entry name" value="DNA_mismatch_S5_2-like"/>
</dbReference>
<keyword evidence="5" id="KW-0539">Nucleus</keyword>
<gene>
    <name evidence="8" type="ORF">BDEG_24354</name>
</gene>
<dbReference type="Gene3D" id="3.30.565.10">
    <property type="entry name" value="Histidine kinase-like ATPase, C-terminal domain"/>
    <property type="match status" value="1"/>
</dbReference>
<dbReference type="SUPFAM" id="SSF54211">
    <property type="entry name" value="Ribosomal protein S5 domain 2-like"/>
    <property type="match status" value="1"/>
</dbReference>
<keyword evidence="4" id="KW-0234">DNA repair</keyword>
<dbReference type="STRING" id="403673.A0A177WKL8"/>
<dbReference type="SMART" id="SM01340">
    <property type="entry name" value="DNA_mis_repair"/>
    <property type="match status" value="1"/>
</dbReference>
<dbReference type="Pfam" id="PF01119">
    <property type="entry name" value="DNA_mis_repair"/>
    <property type="match status" value="1"/>
</dbReference>
<dbReference type="CDD" id="cd03483">
    <property type="entry name" value="MutL_Trans_MLH1"/>
    <property type="match status" value="1"/>
</dbReference>
<dbReference type="PROSITE" id="PS00058">
    <property type="entry name" value="DNA_MISMATCH_REPAIR_1"/>
    <property type="match status" value="1"/>
</dbReference>
<dbReference type="FunFam" id="3.30.230.10:FF:000014">
    <property type="entry name" value="DNA mismatch repair protein Mlh1"/>
    <property type="match status" value="1"/>
</dbReference>
<dbReference type="SUPFAM" id="SSF55874">
    <property type="entry name" value="ATPase domain of HSP90 chaperone/DNA topoisomerase II/histidine kinase"/>
    <property type="match status" value="1"/>
</dbReference>
<comment type="subcellular location">
    <subcellularLocation>
        <location evidence="1">Nucleus</location>
    </subcellularLocation>
</comment>
<comment type="similarity">
    <text evidence="2">Belongs to the DNA mismatch repair MutL/HexB family.</text>
</comment>
<feature type="region of interest" description="Disordered" evidence="6">
    <location>
        <begin position="387"/>
        <end position="408"/>
    </location>
</feature>
<dbReference type="OrthoDB" id="10263226at2759"/>
<evidence type="ECO:0000256" key="3">
    <source>
        <dbReference type="ARBA" id="ARBA00022763"/>
    </source>
</evidence>
<dbReference type="NCBIfam" id="TIGR00585">
    <property type="entry name" value="mutl"/>
    <property type="match status" value="1"/>
</dbReference>
<dbReference type="Proteomes" id="UP000077115">
    <property type="component" value="Unassembled WGS sequence"/>
</dbReference>
<dbReference type="Gene3D" id="3.30.230.10">
    <property type="match status" value="1"/>
</dbReference>
<evidence type="ECO:0000313" key="9">
    <source>
        <dbReference type="Proteomes" id="UP000077115"/>
    </source>
</evidence>
<dbReference type="PANTHER" id="PTHR10073">
    <property type="entry name" value="DNA MISMATCH REPAIR PROTEIN MLH, PMS, MUTL"/>
    <property type="match status" value="1"/>
</dbReference>
<organism evidence="8 9">
    <name type="scientific">Batrachochytrium dendrobatidis (strain JEL423)</name>
    <dbReference type="NCBI Taxonomy" id="403673"/>
    <lineage>
        <taxon>Eukaryota</taxon>
        <taxon>Fungi</taxon>
        <taxon>Fungi incertae sedis</taxon>
        <taxon>Chytridiomycota</taxon>
        <taxon>Chytridiomycota incertae sedis</taxon>
        <taxon>Chytridiomycetes</taxon>
        <taxon>Rhizophydiales</taxon>
        <taxon>Rhizophydiales incertae sedis</taxon>
        <taxon>Batrachochytrium</taxon>
    </lineage>
</organism>
<proteinExistence type="inferred from homology"/>
<dbReference type="InterPro" id="IPR036890">
    <property type="entry name" value="HATPase_C_sf"/>
</dbReference>
<dbReference type="GO" id="GO:0032389">
    <property type="term" value="C:MutLalpha complex"/>
    <property type="evidence" value="ECO:0007669"/>
    <property type="project" value="TreeGrafter"/>
</dbReference>
<evidence type="ECO:0000313" key="8">
    <source>
        <dbReference type="EMBL" id="OAJ40647.1"/>
    </source>
</evidence>
<dbReference type="InterPro" id="IPR002099">
    <property type="entry name" value="MutL/Mlh/PMS"/>
</dbReference>
<name>A0A177WKL8_BATDL</name>
<protein>
    <submittedName>
        <fullName evidence="8">DNA mismatch repair protein domain</fullName>
    </submittedName>
</protein>
<dbReference type="Pfam" id="PF16413">
    <property type="entry name" value="Mlh1_C"/>
    <property type="match status" value="1"/>
</dbReference>
<dbReference type="GO" id="GO:0140664">
    <property type="term" value="F:ATP-dependent DNA damage sensor activity"/>
    <property type="evidence" value="ECO:0007669"/>
    <property type="project" value="InterPro"/>
</dbReference>
<evidence type="ECO:0000256" key="2">
    <source>
        <dbReference type="ARBA" id="ARBA00006082"/>
    </source>
</evidence>
<evidence type="ECO:0000256" key="1">
    <source>
        <dbReference type="ARBA" id="ARBA00004123"/>
    </source>
</evidence>
<accession>A0A177WKL8</accession>
<dbReference type="EMBL" id="DS022304">
    <property type="protein sequence ID" value="OAJ40647.1"/>
    <property type="molecule type" value="Genomic_DNA"/>
</dbReference>
<dbReference type="PANTHER" id="PTHR10073:SF12">
    <property type="entry name" value="DNA MISMATCH REPAIR PROTEIN MLH1"/>
    <property type="match status" value="1"/>
</dbReference>
<dbReference type="InterPro" id="IPR020568">
    <property type="entry name" value="Ribosomal_Su5_D2-typ_SF"/>
</dbReference>
<dbReference type="InterPro" id="IPR014721">
    <property type="entry name" value="Ribsml_uS5_D2-typ_fold_subgr"/>
</dbReference>
<reference evidence="8 9" key="2">
    <citation type="submission" date="2016-05" db="EMBL/GenBank/DDBJ databases">
        <title>Lineage-specific infection strategies underlie the spectrum of fungal disease in amphibians.</title>
        <authorList>
            <person name="Cuomo C.A."/>
            <person name="Farrer R.A."/>
            <person name="James T."/>
            <person name="Longcore J."/>
            <person name="Birren B."/>
        </authorList>
    </citation>
    <scope>NUCLEOTIDE SEQUENCE [LARGE SCALE GENOMIC DNA]</scope>
    <source>
        <strain evidence="8 9">JEL423</strain>
    </source>
</reference>
<dbReference type="VEuPathDB" id="FungiDB:BDEG_24354"/>
<dbReference type="InterPro" id="IPR014762">
    <property type="entry name" value="DNA_mismatch_repair_CS"/>
</dbReference>
<feature type="domain" description="DNA mismatch repair protein S5" evidence="7">
    <location>
        <begin position="225"/>
        <end position="344"/>
    </location>
</feature>
<sequence>MSASNTNPRIKRLDEVTVNRIAAGEIIHRPANALKELLENSLDAGSTAIQIILKEGGLKLLQIQDNGHGINKDDLSIVCERFTTSKLSKYEDLNKIATYGFRGEALASISHIAHLSITTRTVDSFCSWRACYSDGKLVSAKPGGSVDPKPCAGNVGTLISAEDLFHNVPIRRKSLNNTNEEYNRVLEVVQRYAIHNNNVSFTCKKQNAQISDLQTPSSASKLDNIRTVFGNTVARELLEFTVDSARWEFKASGYISNANFNMKKFHLLLFINHRLVENHNIKKSLEALYSKYLPKRTHPFAYISLEIKPQNLDVNVHPTKRIVQFLHEDSIIEVLCDAADSLLAEANNSRTTLNVGVPTFSNDLASQSSLGKALGVNQPVLSACSETVPTLTTPSKPQESKRPPEHKFVRTDNRVRTLDEYIQHTPSGILESAGSSQKASEFGDDVPLSHDLALSFSKRPKLNPTSNSGAAYRSDTALTEADSHLNKCTTVEVQDSIESASDDAFENTPLIQLQQDKKVKQSFSTSSNSNALISSSFDIAASKINLSGSTDKVDRTRTDAAGNDETDMSITSQKEVPIPDRQFVDVRLTSVLELRNEVIETEHKCSRELFYQLVLRGFSNFGSIHLDTPLSLTELALIALDEGDCWDDSMLSKSDIAANVADTLCLQREMLQEYFSIGISLDGCLVSLPVLMRGEYLPNLDYLPEFILRLGGHVSWDAEKACFKSIAEEISVFYSVKAPFVDQQADHSKSTLDNKTEHDAPVVHTLTAMFHSSTDSHMVQHRHMIEHVLFPAIKRYLIGTKRFLNEKLLSQIADLPDLYRIFERC</sequence>
<evidence type="ECO:0000256" key="5">
    <source>
        <dbReference type="ARBA" id="ARBA00023242"/>
    </source>
</evidence>
<dbReference type="InterPro" id="IPR032189">
    <property type="entry name" value="Mlh1_C"/>
</dbReference>